<evidence type="ECO:0000256" key="5">
    <source>
        <dbReference type="ARBA" id="ARBA00022917"/>
    </source>
</evidence>
<comment type="subunit">
    <text evidence="8">Monomer.</text>
</comment>
<evidence type="ECO:0000256" key="3">
    <source>
        <dbReference type="ARBA" id="ARBA00022741"/>
    </source>
</evidence>
<keyword evidence="2 8" id="KW-0436">Ligase</keyword>
<dbReference type="Gene3D" id="3.40.50.620">
    <property type="entry name" value="HUPs"/>
    <property type="match status" value="2"/>
</dbReference>
<evidence type="ECO:0000256" key="6">
    <source>
        <dbReference type="ARBA" id="ARBA00023146"/>
    </source>
</evidence>
<feature type="short sequence motif" description="'KMSKS' region" evidence="8">
    <location>
        <begin position="620"/>
        <end position="624"/>
    </location>
</feature>
<keyword evidence="4 8" id="KW-0067">ATP-binding</keyword>
<dbReference type="InterPro" id="IPR001412">
    <property type="entry name" value="aa-tRNA-synth_I_CS"/>
</dbReference>
<dbReference type="Proteomes" id="UP000222106">
    <property type="component" value="Unassembled WGS sequence"/>
</dbReference>
<dbReference type="GO" id="GO:0004832">
    <property type="term" value="F:valine-tRNA ligase activity"/>
    <property type="evidence" value="ECO:0007669"/>
    <property type="project" value="UniProtKB-UniRule"/>
</dbReference>
<reference evidence="11 12" key="1">
    <citation type="submission" date="2017-10" db="EMBL/GenBank/DDBJ databases">
        <title>Sequencing the genomes of 1000 actinobacteria strains.</title>
        <authorList>
            <person name="Klenk H.-P."/>
        </authorList>
    </citation>
    <scope>NUCLEOTIDE SEQUENCE [LARGE SCALE GENOMIC DNA]</scope>
    <source>
        <strain evidence="11 12">DSM 21838</strain>
    </source>
</reference>
<dbReference type="GO" id="GO:0005829">
    <property type="term" value="C:cytosol"/>
    <property type="evidence" value="ECO:0007669"/>
    <property type="project" value="TreeGrafter"/>
</dbReference>
<evidence type="ECO:0000313" key="12">
    <source>
        <dbReference type="Proteomes" id="UP000222106"/>
    </source>
</evidence>
<evidence type="ECO:0000256" key="1">
    <source>
        <dbReference type="ARBA" id="ARBA00022490"/>
    </source>
</evidence>
<dbReference type="PANTHER" id="PTHR11946:SF93">
    <property type="entry name" value="VALINE--TRNA LIGASE, CHLOROPLASTIC_MITOCHONDRIAL 2"/>
    <property type="match status" value="1"/>
</dbReference>
<dbReference type="NCBIfam" id="NF009687">
    <property type="entry name" value="PRK13208.1"/>
    <property type="match status" value="1"/>
</dbReference>
<dbReference type="EMBL" id="PDJI01000004">
    <property type="protein sequence ID" value="PFG38540.1"/>
    <property type="molecule type" value="Genomic_DNA"/>
</dbReference>
<feature type="domain" description="Methionyl/Valyl/Leucyl/Isoleucyl-tRNA synthetase anticodon-binding" evidence="10">
    <location>
        <begin position="701"/>
        <end position="847"/>
    </location>
</feature>
<dbReference type="CDD" id="cd07962">
    <property type="entry name" value="Anticodon_Ia_Val"/>
    <property type="match status" value="1"/>
</dbReference>
<accession>A0A2A9EJX8</accession>
<dbReference type="InterPro" id="IPR048044">
    <property type="entry name" value="Valyl-tRNA_ligase_actino"/>
</dbReference>
<name>A0A2A9EJX8_9MICO</name>
<dbReference type="GO" id="GO:0005524">
    <property type="term" value="F:ATP binding"/>
    <property type="evidence" value="ECO:0007669"/>
    <property type="project" value="UniProtKB-UniRule"/>
</dbReference>
<feature type="domain" description="Aminoacyl-tRNA synthetase class Ia" evidence="9">
    <location>
        <begin position="47"/>
        <end position="129"/>
    </location>
</feature>
<evidence type="ECO:0000259" key="10">
    <source>
        <dbReference type="Pfam" id="PF08264"/>
    </source>
</evidence>
<proteinExistence type="inferred from homology"/>
<comment type="subcellular location">
    <subcellularLocation>
        <location evidence="8">Cytoplasm</location>
    </subcellularLocation>
</comment>
<comment type="similarity">
    <text evidence="8">Belongs to the class-I aminoacyl-tRNA synthetase family. ValS type 2 subfamily.</text>
</comment>
<comment type="catalytic activity">
    <reaction evidence="7 8">
        <text>tRNA(Val) + L-valine + ATP = L-valyl-tRNA(Val) + AMP + diphosphate</text>
        <dbReference type="Rhea" id="RHEA:10704"/>
        <dbReference type="Rhea" id="RHEA-COMP:9672"/>
        <dbReference type="Rhea" id="RHEA-COMP:9708"/>
        <dbReference type="ChEBI" id="CHEBI:30616"/>
        <dbReference type="ChEBI" id="CHEBI:33019"/>
        <dbReference type="ChEBI" id="CHEBI:57762"/>
        <dbReference type="ChEBI" id="CHEBI:78442"/>
        <dbReference type="ChEBI" id="CHEBI:78537"/>
        <dbReference type="ChEBI" id="CHEBI:456215"/>
        <dbReference type="EC" id="6.1.1.9"/>
    </reaction>
</comment>
<evidence type="ECO:0000259" key="9">
    <source>
        <dbReference type="Pfam" id="PF00133"/>
    </source>
</evidence>
<dbReference type="NCBIfam" id="NF000540">
    <property type="entry name" value="alt_ValS"/>
    <property type="match status" value="1"/>
</dbReference>
<protein>
    <recommendedName>
        <fullName evidence="8">Valine--tRNA ligase</fullName>
        <ecNumber evidence="8">6.1.1.9</ecNumber>
    </recommendedName>
    <alternativeName>
        <fullName evidence="8">Valyl-tRNA synthetase</fullName>
        <shortName evidence="8">ValRS</shortName>
    </alternativeName>
</protein>
<dbReference type="PROSITE" id="PS00178">
    <property type="entry name" value="AA_TRNA_LIGASE_I"/>
    <property type="match status" value="1"/>
</dbReference>
<dbReference type="Pfam" id="PF00133">
    <property type="entry name" value="tRNA-synt_1"/>
    <property type="match status" value="2"/>
</dbReference>
<dbReference type="InterPro" id="IPR002300">
    <property type="entry name" value="aa-tRNA-synth_Ia"/>
</dbReference>
<evidence type="ECO:0000256" key="7">
    <source>
        <dbReference type="ARBA" id="ARBA00047552"/>
    </source>
</evidence>
<dbReference type="HAMAP" id="MF_02005">
    <property type="entry name" value="Val_tRNA_synth_type2"/>
    <property type="match status" value="1"/>
</dbReference>
<evidence type="ECO:0000256" key="4">
    <source>
        <dbReference type="ARBA" id="ARBA00022840"/>
    </source>
</evidence>
<dbReference type="Pfam" id="PF08264">
    <property type="entry name" value="Anticodon_1"/>
    <property type="match status" value="1"/>
</dbReference>
<dbReference type="Gene3D" id="1.10.730.10">
    <property type="entry name" value="Isoleucyl-tRNA Synthetase, Domain 1"/>
    <property type="match status" value="1"/>
</dbReference>
<feature type="binding site" evidence="8">
    <location>
        <position position="623"/>
    </location>
    <ligand>
        <name>ATP</name>
        <dbReference type="ChEBI" id="CHEBI:30616"/>
    </ligand>
</feature>
<comment type="caution">
    <text evidence="11">The sequence shown here is derived from an EMBL/GenBank/DDBJ whole genome shotgun (WGS) entry which is preliminary data.</text>
</comment>
<evidence type="ECO:0000256" key="2">
    <source>
        <dbReference type="ARBA" id="ARBA00022598"/>
    </source>
</evidence>
<keyword evidence="12" id="KW-1185">Reference proteome</keyword>
<keyword evidence="5 8" id="KW-0648">Protein biosynthesis</keyword>
<organism evidence="11 12">
    <name type="scientific">Georgenia soli</name>
    <dbReference type="NCBI Taxonomy" id="638953"/>
    <lineage>
        <taxon>Bacteria</taxon>
        <taxon>Bacillati</taxon>
        <taxon>Actinomycetota</taxon>
        <taxon>Actinomycetes</taxon>
        <taxon>Micrococcales</taxon>
        <taxon>Bogoriellaceae</taxon>
        <taxon>Georgenia</taxon>
    </lineage>
</organism>
<evidence type="ECO:0000256" key="8">
    <source>
        <dbReference type="HAMAP-Rule" id="MF_02005"/>
    </source>
</evidence>
<dbReference type="GO" id="GO:0006438">
    <property type="term" value="P:valyl-tRNA aminoacylation"/>
    <property type="evidence" value="ECO:0007669"/>
    <property type="project" value="UniProtKB-UniRule"/>
</dbReference>
<dbReference type="InterPro" id="IPR009008">
    <property type="entry name" value="Val/Leu/Ile-tRNA-synth_edit"/>
</dbReference>
<dbReference type="InterPro" id="IPR009080">
    <property type="entry name" value="tRNAsynth_Ia_anticodon-bd"/>
</dbReference>
<dbReference type="Gene3D" id="3.90.740.10">
    <property type="entry name" value="Valyl/Leucyl/Isoleucyl-tRNA synthetase, editing domain"/>
    <property type="match status" value="1"/>
</dbReference>
<dbReference type="SUPFAM" id="SSF47323">
    <property type="entry name" value="Anticodon-binding domain of a subclass of class I aminoacyl-tRNA synthetases"/>
    <property type="match status" value="1"/>
</dbReference>
<evidence type="ECO:0000313" key="11">
    <source>
        <dbReference type="EMBL" id="PFG38540.1"/>
    </source>
</evidence>
<dbReference type="InterPro" id="IPR002303">
    <property type="entry name" value="Valyl-tRNA_ligase"/>
</dbReference>
<comment type="function">
    <text evidence="8">Catalyzes the attachment of valine to tRNA(Val). As ValRS can inadvertently accommodate and process structurally similar amino acids such as threonine, to avoid such errors, it has a 'posttransfer' editing activity that hydrolyzes mischarged Thr-tRNA(Val) in a tRNA-dependent manner.</text>
</comment>
<dbReference type="AlphaFoldDB" id="A0A2A9EJX8"/>
<dbReference type="InterPro" id="IPR014729">
    <property type="entry name" value="Rossmann-like_a/b/a_fold"/>
</dbReference>
<comment type="domain">
    <text evidence="8">ValRS has two distinct active sites: one for aminoacylation and one for editing. The misactivated threonine is translocated from the active site to the editing site.</text>
</comment>
<dbReference type="InterPro" id="IPR013155">
    <property type="entry name" value="M/V/L/I-tRNA-synth_anticd-bd"/>
</dbReference>
<dbReference type="GO" id="GO:0002161">
    <property type="term" value="F:aminoacyl-tRNA deacylase activity"/>
    <property type="evidence" value="ECO:0007669"/>
    <property type="project" value="InterPro"/>
</dbReference>
<keyword evidence="3 8" id="KW-0547">Nucleotide-binding</keyword>
<dbReference type="InterPro" id="IPR033705">
    <property type="entry name" value="Anticodon_Ia_Val"/>
</dbReference>
<dbReference type="SUPFAM" id="SSF52374">
    <property type="entry name" value="Nucleotidylyl transferase"/>
    <property type="match status" value="1"/>
</dbReference>
<dbReference type="PRINTS" id="PR00986">
    <property type="entry name" value="TRNASYNTHVAL"/>
</dbReference>
<dbReference type="InterPro" id="IPR022874">
    <property type="entry name" value="Valine-tRNA_ligase_type_2"/>
</dbReference>
<keyword evidence="6 8" id="KW-0030">Aminoacyl-tRNA synthetase</keyword>
<feature type="domain" description="Aminoacyl-tRNA synthetase class Ia" evidence="9">
    <location>
        <begin position="158"/>
        <end position="658"/>
    </location>
</feature>
<keyword evidence="1 8" id="KW-0963">Cytoplasm</keyword>
<gene>
    <name evidence="8" type="primary">valS</name>
    <name evidence="11" type="ORF">ATJ97_1019</name>
</gene>
<dbReference type="EC" id="6.1.1.9" evidence="8"/>
<feature type="short sequence motif" description="'HIGH' region" evidence="8">
    <location>
        <begin position="76"/>
        <end position="86"/>
    </location>
</feature>
<dbReference type="SUPFAM" id="SSF50677">
    <property type="entry name" value="ValRS/IleRS/LeuRS editing domain"/>
    <property type="match status" value="1"/>
</dbReference>
<sequence>MTTATSAVVEESVTMSDASLAPSVDVETFPAPSVPEKVSLDGIEDRWNDAWTSEGTYTFDRSATREQVYSIDTPPPTVSGSLHVGHVFSYTHTDVVARFQRMRGKAVFYPMGWDDNGLPTERRVQNYFGVRCDPSLPYEPDFTPPHTGGEGKSVKAADQKPVSRRNFVELCERLTAEDEQQFEALWRHLGLSVDWQHHYQTIGKDAQAVAQAAFLRNLARGEAYQAQAPGLWDVTFQTAVAQAELEARDYPGHYHKVAFHKPDGSPVHIETTRPELLPACVALIAHPDDERYQDLFGTTVTSPIFGVELPVLAHPAAEMDKGAGIAMCCTFGDLTDVQWWRELDLPTRPVLGRNGRILADTPDWITDEAGRAAYGEMAGKTTFSARTAVVDALKASGDLVGEPVPTQRKTNFFEKGDKPLEIVTSRQWYIRNGGRPHTEANGKELRENLIARGKELDFHPDFMRVRYENWVNGLNSDWLISRQRFFGVPIPVWYAVGDDGEPDYERVLTPDEAQLPVDPSIDVPAGYTEDQRGVAGGFVGEVDIMDTWATSSLSPQIAGGWLRDQDLFERVYPMDLRPQGQDIIRTWLFSTVVRAHLEFGALPWKHAAISGWILDPDRKKMSKSKGNVVTPMGLLEEHGSDAVRYWAASARLGTDAAFEVGQMKIGRRLAIKILNASRFALTMGGEEDLVLDPAAVTAPIDRAMLAGLADVVDTATAAFEAYDHTRALETTETFFWTFCDDYLELVKDRAYNRDGALPPAEAASARAALAIAVDTFLRLFAPVLPFATEEVWSWYRTGSVHQAPWPASAPLRAAAADGDPALIGATGDALAALRKVKSEAKVSQRTTFARARLQLPAESIALVQQALADLRAAGRVRGDLEILGAPAGDSAVVVDHELDEPEPRR</sequence>
<dbReference type="PANTHER" id="PTHR11946">
    <property type="entry name" value="VALYL-TRNA SYNTHETASES"/>
    <property type="match status" value="1"/>
</dbReference>